<dbReference type="STRING" id="3871.A0A1J7GM50"/>
<dbReference type="Gramene" id="OIV89194">
    <property type="protein sequence ID" value="OIV89194"/>
    <property type="gene ID" value="TanjilG_25130"/>
</dbReference>
<name>A0A1J7GM50_LUPAN</name>
<gene>
    <name evidence="1" type="ORF">TanjilG_25130</name>
</gene>
<evidence type="ECO:0000313" key="2">
    <source>
        <dbReference type="Proteomes" id="UP000188354"/>
    </source>
</evidence>
<evidence type="ECO:0000313" key="1">
    <source>
        <dbReference type="EMBL" id="OIV89194.1"/>
    </source>
</evidence>
<accession>A0A1J7GM50</accession>
<proteinExistence type="predicted"/>
<protein>
    <submittedName>
        <fullName evidence="1">Uncharacterized protein</fullName>
    </submittedName>
</protein>
<reference evidence="1 2" key="1">
    <citation type="journal article" date="2017" name="Plant Biotechnol. J.">
        <title>A comprehensive draft genome sequence for lupin (Lupinus angustifolius), an emerging health food: insights into plant-microbe interactions and legume evolution.</title>
        <authorList>
            <person name="Hane J.K."/>
            <person name="Ming Y."/>
            <person name="Kamphuis L.G."/>
            <person name="Nelson M.N."/>
            <person name="Garg G."/>
            <person name="Atkins C.A."/>
            <person name="Bayer P.E."/>
            <person name="Bravo A."/>
            <person name="Bringans S."/>
            <person name="Cannon S."/>
            <person name="Edwards D."/>
            <person name="Foley R."/>
            <person name="Gao L.L."/>
            <person name="Harrison M.J."/>
            <person name="Huang W."/>
            <person name="Hurgobin B."/>
            <person name="Li S."/>
            <person name="Liu C.W."/>
            <person name="McGrath A."/>
            <person name="Morahan G."/>
            <person name="Murray J."/>
            <person name="Weller J."/>
            <person name="Jian J."/>
            <person name="Singh K.B."/>
        </authorList>
    </citation>
    <scope>NUCLEOTIDE SEQUENCE [LARGE SCALE GENOMIC DNA]</scope>
    <source>
        <strain evidence="2">cv. Tanjil</strain>
        <tissue evidence="1">Whole plant</tissue>
    </source>
</reference>
<dbReference type="AlphaFoldDB" id="A0A1J7GM50"/>
<dbReference type="EMBL" id="KV862346">
    <property type="protein sequence ID" value="OIV89194.1"/>
    <property type="molecule type" value="Genomic_DNA"/>
</dbReference>
<sequence>MKLTSLRRIRRLETVWDEDEDKFEDVAKCRSKVARKLMLEPGDVDFVMLLLRRNPLLVFGEGEYGVTDILYAAARSKNCEVFKLLLNSALLRKECLGSS</sequence>
<organism evidence="1 2">
    <name type="scientific">Lupinus angustifolius</name>
    <name type="common">Narrow-leaved blue lupine</name>
    <dbReference type="NCBI Taxonomy" id="3871"/>
    <lineage>
        <taxon>Eukaryota</taxon>
        <taxon>Viridiplantae</taxon>
        <taxon>Streptophyta</taxon>
        <taxon>Embryophyta</taxon>
        <taxon>Tracheophyta</taxon>
        <taxon>Spermatophyta</taxon>
        <taxon>Magnoliopsida</taxon>
        <taxon>eudicotyledons</taxon>
        <taxon>Gunneridae</taxon>
        <taxon>Pentapetalae</taxon>
        <taxon>rosids</taxon>
        <taxon>fabids</taxon>
        <taxon>Fabales</taxon>
        <taxon>Fabaceae</taxon>
        <taxon>Papilionoideae</taxon>
        <taxon>50 kb inversion clade</taxon>
        <taxon>genistoids sensu lato</taxon>
        <taxon>core genistoids</taxon>
        <taxon>Genisteae</taxon>
        <taxon>Lupinus</taxon>
    </lineage>
</organism>
<dbReference type="Proteomes" id="UP000188354">
    <property type="component" value="Unassembled WGS sequence"/>
</dbReference>
<keyword evidence="2" id="KW-1185">Reference proteome</keyword>